<keyword evidence="4" id="KW-1185">Reference proteome</keyword>
<accession>A0A5E4R000</accession>
<evidence type="ECO:0000313" key="4">
    <source>
        <dbReference type="Proteomes" id="UP000324832"/>
    </source>
</evidence>
<dbReference type="GO" id="GO:0040003">
    <property type="term" value="P:chitin-based cuticle development"/>
    <property type="evidence" value="ECO:0007669"/>
    <property type="project" value="TreeGrafter"/>
</dbReference>
<proteinExistence type="predicted"/>
<dbReference type="AlphaFoldDB" id="A0A5E4R000"/>
<feature type="compositionally biased region" description="Basic and acidic residues" evidence="1">
    <location>
        <begin position="599"/>
        <end position="610"/>
    </location>
</feature>
<feature type="region of interest" description="Disordered" evidence="1">
    <location>
        <begin position="500"/>
        <end position="610"/>
    </location>
</feature>
<feature type="compositionally biased region" description="Low complexity" evidence="1">
    <location>
        <begin position="500"/>
        <end position="509"/>
    </location>
</feature>
<dbReference type="PANTHER" id="PTHR31927">
    <property type="entry name" value="FI07246P-RELATED-RELATED"/>
    <property type="match status" value="1"/>
</dbReference>
<name>A0A5E4R000_9NEOP</name>
<evidence type="ECO:0000259" key="2">
    <source>
        <dbReference type="SMART" id="SM00690"/>
    </source>
</evidence>
<evidence type="ECO:0000313" key="3">
    <source>
        <dbReference type="EMBL" id="VVD02801.1"/>
    </source>
</evidence>
<evidence type="ECO:0000256" key="1">
    <source>
        <dbReference type="SAM" id="MobiDB-lite"/>
    </source>
</evidence>
<dbReference type="EMBL" id="FZQP02006332">
    <property type="protein sequence ID" value="VVD02801.1"/>
    <property type="molecule type" value="Genomic_DNA"/>
</dbReference>
<feature type="compositionally biased region" description="Polar residues" evidence="1">
    <location>
        <begin position="865"/>
        <end position="883"/>
    </location>
</feature>
<organism evidence="3 4">
    <name type="scientific">Leptidea sinapis</name>
    <dbReference type="NCBI Taxonomy" id="189913"/>
    <lineage>
        <taxon>Eukaryota</taxon>
        <taxon>Metazoa</taxon>
        <taxon>Ecdysozoa</taxon>
        <taxon>Arthropoda</taxon>
        <taxon>Hexapoda</taxon>
        <taxon>Insecta</taxon>
        <taxon>Pterygota</taxon>
        <taxon>Neoptera</taxon>
        <taxon>Endopterygota</taxon>
        <taxon>Lepidoptera</taxon>
        <taxon>Glossata</taxon>
        <taxon>Ditrysia</taxon>
        <taxon>Papilionoidea</taxon>
        <taxon>Pieridae</taxon>
        <taxon>Dismorphiinae</taxon>
        <taxon>Leptidea</taxon>
    </lineage>
</organism>
<gene>
    <name evidence="3" type="ORF">LSINAPIS_LOCUS12936</name>
</gene>
<feature type="compositionally biased region" description="Low complexity" evidence="1">
    <location>
        <begin position="524"/>
        <end position="561"/>
    </location>
</feature>
<feature type="domain" description="DUF243" evidence="2">
    <location>
        <begin position="291"/>
        <end position="390"/>
    </location>
</feature>
<dbReference type="Pfam" id="PF03103">
    <property type="entry name" value="DUF243"/>
    <property type="match status" value="1"/>
</dbReference>
<protein>
    <recommendedName>
        <fullName evidence="2">DUF243 domain-containing protein</fullName>
    </recommendedName>
</protein>
<feature type="region of interest" description="Disordered" evidence="1">
    <location>
        <begin position="826"/>
        <end position="895"/>
    </location>
</feature>
<feature type="compositionally biased region" description="Low complexity" evidence="1">
    <location>
        <begin position="574"/>
        <end position="585"/>
    </location>
</feature>
<reference evidence="3 4" key="1">
    <citation type="submission" date="2017-07" db="EMBL/GenBank/DDBJ databases">
        <authorList>
            <person name="Talla V."/>
            <person name="Backstrom N."/>
        </authorList>
    </citation>
    <scope>NUCLEOTIDE SEQUENCE [LARGE SCALE GENOMIC DNA]</scope>
</reference>
<dbReference type="PANTHER" id="PTHR31927:SF13">
    <property type="entry name" value="TWEEDLEBETA"/>
    <property type="match status" value="1"/>
</dbReference>
<dbReference type="Proteomes" id="UP000324832">
    <property type="component" value="Unassembled WGS sequence"/>
</dbReference>
<dbReference type="SMART" id="SM00690">
    <property type="entry name" value="DM5"/>
    <property type="match status" value="1"/>
</dbReference>
<dbReference type="GO" id="GO:0062129">
    <property type="term" value="C:chitin-based extracellular matrix"/>
    <property type="evidence" value="ECO:0007669"/>
    <property type="project" value="TreeGrafter"/>
</dbReference>
<dbReference type="InterPro" id="IPR004145">
    <property type="entry name" value="DUF243"/>
</dbReference>
<sequence>MFLFELFTWLNTEIFYIKIAKVFAIALGTAVTADLGYEYKAPTTSFGTYQYGGNRYSTGYGSSLNPGYGSYKVFNQVPAVTPATGSSGSYFNNRGTKTVSSYNTFGSGFPTGSSSFGTGNKYAFGTGSNRYNTGYYTGQNTGYNSGAASSATGSNYGSSSGSNYNTFATQGTTGSNYNTGSNSNYNTAGSSAGSNYNVASQGVGSNYNVASTGIGSNYNGFGSGVGTASQSSSGHQLTEYETTFQNTYDTSGLDKIGSYYETISAANHFQSSGQSSGTQQEYYVQQSQQPAQVFKHFYYLAAPEEPEPVKQRQPIVLPPPQKHYKVIFIKAPTQPAPAPQIIPVSPQNEEKTIVYVLVKKPEDVKNVVLPKFETKAPTKPEVFFIKYNDKLDSQSLINNIVSDYNKGGIQASFSDLNLGNDKGSPYIASSSSSSGIDSQNAGAINTVVGASPSSSFTSIGNDGSAGSIIDDSSSTFLTSTSNGGAGPISANPLSTNTGSTVFSSSSVNSFDKDSNVNDGTSSLSQTSSVNEYSSSSNSNSDNTQTVSSSSSSSSDSQSSQQGAIDSIFNNRFGSESNSNVASVSSESDESNASDNAATGEEKVENGDKTEYTIEKVSDEVATVSTGPAVGSVQFDELNSDKTNTASGFNTVTIASVNKESAASTFDNKPSTSFGFGSKPSVSFGTNYNTLNTGNQINNNAQTLNSASGYNTEFNKVSESGSSGLSTGGSSSGSSFSTSNLSGNSGYSSDSVNKNFVDANKQTVSFGTNYNRYGYPQPLGIGNGYNTYNKYSQYGSSYSGKPTVSFGTNYSKFGSGFNQVYNNGLTSSGSSGSSSGSTFGTGSSSGTTVSTDGNGSSGNSGLAKYGSTSTRYEGSSLSTSQGVPYQTYGPPQFKVL</sequence>
<feature type="compositionally biased region" description="Low complexity" evidence="1">
    <location>
        <begin position="826"/>
        <end position="860"/>
    </location>
</feature>
<dbReference type="GO" id="GO:0008010">
    <property type="term" value="F:structural constituent of chitin-based larval cuticle"/>
    <property type="evidence" value="ECO:0007669"/>
    <property type="project" value="TreeGrafter"/>
</dbReference>